<dbReference type="EMBL" id="KE385052">
    <property type="protein sequence ID" value="KJK73281.1"/>
    <property type="molecule type" value="Genomic_DNA"/>
</dbReference>
<evidence type="ECO:0000313" key="2">
    <source>
        <dbReference type="Proteomes" id="UP000054544"/>
    </source>
</evidence>
<dbReference type="Proteomes" id="UP000054544">
    <property type="component" value="Unassembled WGS sequence"/>
</dbReference>
<keyword evidence="2" id="KW-1185">Reference proteome</keyword>
<gene>
    <name evidence="1" type="ORF">H634G_11638</name>
</gene>
<feature type="non-terminal residue" evidence="1">
    <location>
        <position position="62"/>
    </location>
</feature>
<name>A0A0D9NH73_METAN</name>
<organism evidence="1 2">
    <name type="scientific">Metarhizium anisopliae BRIP 53293</name>
    <dbReference type="NCBI Taxonomy" id="1291518"/>
    <lineage>
        <taxon>Eukaryota</taxon>
        <taxon>Fungi</taxon>
        <taxon>Dikarya</taxon>
        <taxon>Ascomycota</taxon>
        <taxon>Pezizomycotina</taxon>
        <taxon>Sordariomycetes</taxon>
        <taxon>Hypocreomycetidae</taxon>
        <taxon>Hypocreales</taxon>
        <taxon>Clavicipitaceae</taxon>
        <taxon>Metarhizium</taxon>
    </lineage>
</organism>
<dbReference type="AlphaFoldDB" id="A0A0D9NH73"/>
<sequence>MSDQDSYTSFISRFRKKHKSHTIKPPSALSYAEALSDETERRATMIEYRWRNMPDYSGALQT</sequence>
<reference evidence="2" key="1">
    <citation type="journal article" date="2014" name="BMC Genomics">
        <title>The genome sequence of the biocontrol fungus Metarhizium anisopliae and comparative genomics of Metarhizium species.</title>
        <authorList>
            <person name="Pattemore J.A."/>
            <person name="Hane J.K."/>
            <person name="Williams A.H."/>
            <person name="Wilson B.A."/>
            <person name="Stodart B.J."/>
            <person name="Ash G.J."/>
        </authorList>
    </citation>
    <scope>NUCLEOTIDE SEQUENCE [LARGE SCALE GENOMIC DNA]</scope>
    <source>
        <strain evidence="2">BRIP 53293</strain>
    </source>
</reference>
<accession>A0A0D9NH73</accession>
<proteinExistence type="predicted"/>
<protein>
    <submittedName>
        <fullName evidence="1">Uncharacterized protein</fullName>
    </submittedName>
</protein>
<evidence type="ECO:0000313" key="1">
    <source>
        <dbReference type="EMBL" id="KJK73281.1"/>
    </source>
</evidence>